<comment type="similarity">
    <text evidence="1">Belongs to the GMC oxidoreductase family.</text>
</comment>
<evidence type="ECO:0000313" key="6">
    <source>
        <dbReference type="EMBL" id="KAF2248507.1"/>
    </source>
</evidence>
<keyword evidence="2" id="KW-0285">Flavoprotein</keyword>
<keyword evidence="2" id="KW-0274">FAD</keyword>
<evidence type="ECO:0000313" key="7">
    <source>
        <dbReference type="Proteomes" id="UP000800094"/>
    </source>
</evidence>
<dbReference type="SUPFAM" id="SSF51905">
    <property type="entry name" value="FAD/NAD(P)-binding domain"/>
    <property type="match status" value="1"/>
</dbReference>
<dbReference type="Proteomes" id="UP000800094">
    <property type="component" value="Unassembled WGS sequence"/>
</dbReference>
<feature type="binding site" evidence="2">
    <location>
        <position position="242"/>
    </location>
    <ligand>
        <name>FAD</name>
        <dbReference type="ChEBI" id="CHEBI:57692"/>
    </ligand>
</feature>
<dbReference type="SUPFAM" id="SSF54373">
    <property type="entry name" value="FAD-linked reductases, C-terminal domain"/>
    <property type="match status" value="1"/>
</dbReference>
<feature type="signal peptide" evidence="3">
    <location>
        <begin position="1"/>
        <end position="17"/>
    </location>
</feature>
<evidence type="ECO:0000256" key="3">
    <source>
        <dbReference type="SAM" id="SignalP"/>
    </source>
</evidence>
<keyword evidence="7" id="KW-1185">Reference proteome</keyword>
<dbReference type="GO" id="GO:0050660">
    <property type="term" value="F:flavin adenine dinucleotide binding"/>
    <property type="evidence" value="ECO:0007669"/>
    <property type="project" value="InterPro"/>
</dbReference>
<organism evidence="6 7">
    <name type="scientific">Trematosphaeria pertusa</name>
    <dbReference type="NCBI Taxonomy" id="390896"/>
    <lineage>
        <taxon>Eukaryota</taxon>
        <taxon>Fungi</taxon>
        <taxon>Dikarya</taxon>
        <taxon>Ascomycota</taxon>
        <taxon>Pezizomycotina</taxon>
        <taxon>Dothideomycetes</taxon>
        <taxon>Pleosporomycetidae</taxon>
        <taxon>Pleosporales</taxon>
        <taxon>Massarineae</taxon>
        <taxon>Trematosphaeriaceae</taxon>
        <taxon>Trematosphaeria</taxon>
    </lineage>
</organism>
<dbReference type="GO" id="GO:0016614">
    <property type="term" value="F:oxidoreductase activity, acting on CH-OH group of donors"/>
    <property type="evidence" value="ECO:0007669"/>
    <property type="project" value="InterPro"/>
</dbReference>
<feature type="domain" description="Glucose-methanol-choline oxidoreductase C-terminal" evidence="5">
    <location>
        <begin position="430"/>
        <end position="501"/>
    </location>
</feature>
<dbReference type="PIRSF" id="PIRSF000137">
    <property type="entry name" value="Alcohol_oxidase"/>
    <property type="match status" value="1"/>
</dbReference>
<dbReference type="GeneID" id="54584383"/>
<dbReference type="InterPro" id="IPR053208">
    <property type="entry name" value="GMC_Oxidoreductase_CD"/>
</dbReference>
<dbReference type="Pfam" id="PF00732">
    <property type="entry name" value="GMC_oxred_N"/>
    <property type="match status" value="1"/>
</dbReference>
<dbReference type="AlphaFoldDB" id="A0A6A6IE72"/>
<dbReference type="EMBL" id="ML987196">
    <property type="protein sequence ID" value="KAF2248507.1"/>
    <property type="molecule type" value="Genomic_DNA"/>
</dbReference>
<evidence type="ECO:0000259" key="4">
    <source>
        <dbReference type="Pfam" id="PF00732"/>
    </source>
</evidence>
<feature type="domain" description="Glucose-methanol-choline oxidoreductase N-terminal" evidence="4">
    <location>
        <begin position="27"/>
        <end position="332"/>
    </location>
</feature>
<dbReference type="Pfam" id="PF05199">
    <property type="entry name" value="GMC_oxred_C"/>
    <property type="match status" value="1"/>
</dbReference>
<sequence length="514" mass="55669">MKPQLLLPALLTASASASPLNQTWDYIIVGGGASGIPLADRLSESGKSVLLIERGFASSGRWGGTWKPSWLQDTNLTRFDVPALYQFIWTNLTDNSGIICPDVSTPASCVLGGGTAINAGQFYLPTPMDWDLTDMPPAWHSQHMRSATARALSRLPWTDTPSMDGESYLTNGSRITISLLTNSSLPHAYKLIRANDHPETRDHVLSLAEYFFQSGERGGPMATYLVSASKRRNFHLQLNTTVARVLRTGDHANGVQVGPTYPGGLNGTIKLTPKMGRVILSAGVFNTAKILFRSAIGPREQLHIVQNSTDGPLMLDEKHWIERPVGRNLDDAPSVYLAVSGFALDTYDWESLWDKPPAADVQRYLHNRSGPLAEIQPSLGPVFWDEIRGEDSRTRVVQWTTNSGVLNGQGILAFAANLNRGHTSRGTGLEDYLRAAIATQPLLTSNHWVGSTRMGASCEEEGDAVVDAGTRVCGMANLHVVDAGIVNGVSTANPQGVFITAAERAAAIILEMDE</sequence>
<dbReference type="InterPro" id="IPR000172">
    <property type="entry name" value="GMC_OxRdtase_N"/>
</dbReference>
<feature type="binding site" evidence="2">
    <location>
        <position position="110"/>
    </location>
    <ligand>
        <name>FAD</name>
        <dbReference type="ChEBI" id="CHEBI:57692"/>
    </ligand>
</feature>
<name>A0A6A6IE72_9PLEO</name>
<keyword evidence="3" id="KW-0732">Signal</keyword>
<dbReference type="PANTHER" id="PTHR47190">
    <property type="entry name" value="DEHYDROGENASE, PUTATIVE-RELATED"/>
    <property type="match status" value="1"/>
</dbReference>
<feature type="chain" id="PRO_5025331169" evidence="3">
    <location>
        <begin position="18"/>
        <end position="514"/>
    </location>
</feature>
<evidence type="ECO:0000259" key="5">
    <source>
        <dbReference type="Pfam" id="PF05199"/>
    </source>
</evidence>
<dbReference type="InterPro" id="IPR036188">
    <property type="entry name" value="FAD/NAD-bd_sf"/>
</dbReference>
<comment type="cofactor">
    <cofactor evidence="2">
        <name>FAD</name>
        <dbReference type="ChEBI" id="CHEBI:57692"/>
    </cofactor>
</comment>
<dbReference type="InterPro" id="IPR012132">
    <property type="entry name" value="GMC_OxRdtase"/>
</dbReference>
<protein>
    <submittedName>
        <fullName evidence="6">GMC oxidoreductase</fullName>
    </submittedName>
</protein>
<accession>A0A6A6IE72</accession>
<dbReference type="InterPro" id="IPR007867">
    <property type="entry name" value="GMC_OxRtase_C"/>
</dbReference>
<reference evidence="6" key="1">
    <citation type="journal article" date="2020" name="Stud. Mycol.">
        <title>101 Dothideomycetes genomes: a test case for predicting lifestyles and emergence of pathogens.</title>
        <authorList>
            <person name="Haridas S."/>
            <person name="Albert R."/>
            <person name="Binder M."/>
            <person name="Bloem J."/>
            <person name="Labutti K."/>
            <person name="Salamov A."/>
            <person name="Andreopoulos B."/>
            <person name="Baker S."/>
            <person name="Barry K."/>
            <person name="Bills G."/>
            <person name="Bluhm B."/>
            <person name="Cannon C."/>
            <person name="Castanera R."/>
            <person name="Culley D."/>
            <person name="Daum C."/>
            <person name="Ezra D."/>
            <person name="Gonzalez J."/>
            <person name="Henrissat B."/>
            <person name="Kuo A."/>
            <person name="Liang C."/>
            <person name="Lipzen A."/>
            <person name="Lutzoni F."/>
            <person name="Magnuson J."/>
            <person name="Mondo S."/>
            <person name="Nolan M."/>
            <person name="Ohm R."/>
            <person name="Pangilinan J."/>
            <person name="Park H.-J."/>
            <person name="Ramirez L."/>
            <person name="Alfaro M."/>
            <person name="Sun H."/>
            <person name="Tritt A."/>
            <person name="Yoshinaga Y."/>
            <person name="Zwiers L.-H."/>
            <person name="Turgeon B."/>
            <person name="Goodwin S."/>
            <person name="Spatafora J."/>
            <person name="Crous P."/>
            <person name="Grigoriev I."/>
        </authorList>
    </citation>
    <scope>NUCLEOTIDE SEQUENCE</scope>
    <source>
        <strain evidence="6">CBS 122368</strain>
    </source>
</reference>
<evidence type="ECO:0000256" key="1">
    <source>
        <dbReference type="ARBA" id="ARBA00010790"/>
    </source>
</evidence>
<dbReference type="RefSeq" id="XP_033683511.1">
    <property type="nucleotide sequence ID" value="XM_033831053.1"/>
</dbReference>
<proteinExistence type="inferred from homology"/>
<evidence type="ECO:0000256" key="2">
    <source>
        <dbReference type="PIRSR" id="PIRSR000137-2"/>
    </source>
</evidence>
<dbReference type="Gene3D" id="3.50.50.60">
    <property type="entry name" value="FAD/NAD(P)-binding domain"/>
    <property type="match status" value="3"/>
</dbReference>
<gene>
    <name evidence="6" type="ORF">BU26DRAFT_531768</name>
</gene>
<dbReference type="OrthoDB" id="413885at2759"/>
<dbReference type="PANTHER" id="PTHR47190:SF2">
    <property type="entry name" value="CELLOBIOSE DEHYDROGENASE (AFU_ORTHOLOGUE AFUA_2G17620)"/>
    <property type="match status" value="1"/>
</dbReference>